<dbReference type="PANTHER" id="PTHR43553:SF3">
    <property type="entry name" value="ABC TRANSPORTER ATP-BINDING PROTEIN MODF"/>
    <property type="match status" value="1"/>
</dbReference>
<sequence length="617" mass="68858">MMYLRRRPCWDCSPQVRCLIKIRRFSQANQVSMLDARDGLVAPRANMSYRNQFYRMELFKQSRMFSLSSQTDVVQMQQWVQKEGKSAALFGANASGKTLLFDGLLDRAVDKSIMGMVSFESTLWFIKQHGDKTVGWICGGINSAQARSLVVRFGLVNSWPRRVDTLSTGELRKLMLAKAMAQESKLLLLDGAHDGLDPRSRYQLTMLLSKIAKGFPKLLVSLGGTGKEKKIQAQLLQVVQRAEELPKEVDTGFFLSNHGIERREFGTTSINFDSKRIEKIDQMIADASDFSWTTEDWMESLNQLWSPPEKLQSPIVQFKGVMISYEEEHMQNKGKKTGKGLQDVSWTVKDRGEMWAIIGGNGAGKSTIARLIASPVNLENEQTLTELAVSGSREYDNSMDPVFSQITESSVVLFGHQRGTNHAERAITERIGIVSIDAHIRTAFIVRNLEMSTGREVSTFDIIRSGLYGSACSGSASTQALERMLQDSKTNDAGQTEKVHAAIKLAGLSSENLGKAFDRLSMAEQRLVLLARALVHGPDLLICDEAAHGLDPSHRRRLLDLLCFLRKQGLSIVVITHHADEIPETTSHLLELDTGKVVSCGRRESSIIKEKLGVRIH</sequence>
<protein>
    <recommendedName>
        <fullName evidence="4">ABC transporter domain-containing protein</fullName>
    </recommendedName>
</protein>
<proteinExistence type="predicted"/>
<dbReference type="InterPro" id="IPR027417">
    <property type="entry name" value="P-loop_NTPase"/>
</dbReference>
<dbReference type="SMART" id="SM00382">
    <property type="entry name" value="AAA"/>
    <property type="match status" value="2"/>
</dbReference>
<dbReference type="GO" id="GO:0042626">
    <property type="term" value="F:ATPase-coupled transmembrane transporter activity"/>
    <property type="evidence" value="ECO:0007669"/>
    <property type="project" value="TreeGrafter"/>
</dbReference>
<dbReference type="GO" id="GO:0016887">
    <property type="term" value="F:ATP hydrolysis activity"/>
    <property type="evidence" value="ECO:0007669"/>
    <property type="project" value="InterPro"/>
</dbReference>
<dbReference type="InterPro" id="IPR003593">
    <property type="entry name" value="AAA+_ATPase"/>
</dbReference>
<dbReference type="PROSITE" id="PS50893">
    <property type="entry name" value="ABC_TRANSPORTER_2"/>
    <property type="match status" value="1"/>
</dbReference>
<keyword evidence="1" id="KW-0813">Transport</keyword>
<evidence type="ECO:0000313" key="5">
    <source>
        <dbReference type="EMBL" id="CAD9684975.1"/>
    </source>
</evidence>
<dbReference type="GO" id="GO:0005524">
    <property type="term" value="F:ATP binding"/>
    <property type="evidence" value="ECO:0007669"/>
    <property type="project" value="UniProtKB-KW"/>
</dbReference>
<dbReference type="Gene3D" id="3.40.50.300">
    <property type="entry name" value="P-loop containing nucleotide triphosphate hydrolases"/>
    <property type="match status" value="2"/>
</dbReference>
<keyword evidence="3" id="KW-0067">ATP-binding</keyword>
<dbReference type="Pfam" id="PF00005">
    <property type="entry name" value="ABC_tran"/>
    <property type="match status" value="2"/>
</dbReference>
<feature type="domain" description="ABC transporter" evidence="4">
    <location>
        <begin position="316"/>
        <end position="616"/>
    </location>
</feature>
<evidence type="ECO:0000256" key="1">
    <source>
        <dbReference type="ARBA" id="ARBA00022448"/>
    </source>
</evidence>
<dbReference type="AlphaFoldDB" id="A0A7S2RZB5"/>
<keyword evidence="2" id="KW-0547">Nucleotide-binding</keyword>
<dbReference type="InterPro" id="IPR003439">
    <property type="entry name" value="ABC_transporter-like_ATP-bd"/>
</dbReference>
<gene>
    <name evidence="5" type="ORF">QSP1433_LOCUS8635</name>
</gene>
<dbReference type="PANTHER" id="PTHR43553">
    <property type="entry name" value="HEAVY METAL TRANSPORTER"/>
    <property type="match status" value="1"/>
</dbReference>
<dbReference type="SUPFAM" id="SSF52540">
    <property type="entry name" value="P-loop containing nucleoside triphosphate hydrolases"/>
    <property type="match status" value="2"/>
</dbReference>
<evidence type="ECO:0000259" key="4">
    <source>
        <dbReference type="PROSITE" id="PS50893"/>
    </source>
</evidence>
<evidence type="ECO:0000256" key="2">
    <source>
        <dbReference type="ARBA" id="ARBA00022741"/>
    </source>
</evidence>
<dbReference type="GO" id="GO:0043190">
    <property type="term" value="C:ATP-binding cassette (ABC) transporter complex"/>
    <property type="evidence" value="ECO:0007669"/>
    <property type="project" value="TreeGrafter"/>
</dbReference>
<reference evidence="5" key="1">
    <citation type="submission" date="2021-01" db="EMBL/GenBank/DDBJ databases">
        <authorList>
            <person name="Corre E."/>
            <person name="Pelletier E."/>
            <person name="Niang G."/>
            <person name="Scheremetjew M."/>
            <person name="Finn R."/>
            <person name="Kale V."/>
            <person name="Holt S."/>
            <person name="Cochrane G."/>
            <person name="Meng A."/>
            <person name="Brown T."/>
            <person name="Cohen L."/>
        </authorList>
    </citation>
    <scope>NUCLEOTIDE SEQUENCE</scope>
    <source>
        <strain evidence="5">NY070348D</strain>
    </source>
</reference>
<evidence type="ECO:0000256" key="3">
    <source>
        <dbReference type="ARBA" id="ARBA00022840"/>
    </source>
</evidence>
<organism evidence="5">
    <name type="scientific">Mucochytrium quahogii</name>
    <dbReference type="NCBI Taxonomy" id="96639"/>
    <lineage>
        <taxon>Eukaryota</taxon>
        <taxon>Sar</taxon>
        <taxon>Stramenopiles</taxon>
        <taxon>Bigyra</taxon>
        <taxon>Labyrinthulomycetes</taxon>
        <taxon>Thraustochytrida</taxon>
        <taxon>Thraustochytriidae</taxon>
        <taxon>Mucochytrium</taxon>
    </lineage>
</organism>
<dbReference type="InterPro" id="IPR050095">
    <property type="entry name" value="ECF_ABC_transporter_ATP-bd"/>
</dbReference>
<name>A0A7S2RZB5_9STRA</name>
<accession>A0A7S2RZB5</accession>
<dbReference type="EMBL" id="HBHK01013741">
    <property type="protein sequence ID" value="CAD9684975.1"/>
    <property type="molecule type" value="Transcribed_RNA"/>
</dbReference>